<proteinExistence type="inferred from homology"/>
<dbReference type="RefSeq" id="WP_083270012.1">
    <property type="nucleotide sequence ID" value="NZ_CP016094.1"/>
</dbReference>
<dbReference type="AlphaFoldDB" id="A0A1I7PHY4"/>
<keyword evidence="4" id="KW-0732">Signal</keyword>
<protein>
    <submittedName>
        <fullName evidence="6">Endoglucanase Z</fullName>
        <ecNumber evidence="6">3.2.1.4</ecNumber>
    </submittedName>
</protein>
<keyword evidence="1 3" id="KW-0378">Hydrolase</keyword>
<evidence type="ECO:0000313" key="7">
    <source>
        <dbReference type="Proteomes" id="UP000095228"/>
    </source>
</evidence>
<reference evidence="6 7" key="1">
    <citation type="submission" date="2016-06" db="EMBL/GenBank/DDBJ databases">
        <title>Three novel species with peptidoglycan cell walls form the new genus Lacunisphaera gen. nov. in the family Opitutaceae of the verrucomicrobial subdivision 4.</title>
        <authorList>
            <person name="Rast P."/>
            <person name="Gloeckner I."/>
            <person name="Jogler M."/>
            <person name="Boedeker C."/>
            <person name="Jeske O."/>
            <person name="Wiegand S."/>
            <person name="Reinhardt R."/>
            <person name="Schumann P."/>
            <person name="Rohde M."/>
            <person name="Spring S."/>
            <person name="Gloeckner F.O."/>
            <person name="Jogler C."/>
        </authorList>
    </citation>
    <scope>NUCLEOTIDE SEQUENCE [LARGE SCALE GENOMIC DNA]</scope>
    <source>
        <strain evidence="6 7">IG16b</strain>
    </source>
</reference>
<dbReference type="PANTHER" id="PTHR34142:SF1">
    <property type="entry name" value="GLYCOSIDE HYDROLASE FAMILY 5 DOMAIN-CONTAINING PROTEIN"/>
    <property type="match status" value="1"/>
</dbReference>
<dbReference type="GO" id="GO:0000272">
    <property type="term" value="P:polysaccharide catabolic process"/>
    <property type="evidence" value="ECO:0007669"/>
    <property type="project" value="InterPro"/>
</dbReference>
<dbReference type="PROSITE" id="PS51318">
    <property type="entry name" value="TAT"/>
    <property type="match status" value="1"/>
</dbReference>
<dbReference type="EC" id="3.2.1.4" evidence="6"/>
<dbReference type="KEGG" id="obg:Verru16b_00276"/>
<feature type="signal peptide" evidence="4">
    <location>
        <begin position="1"/>
        <end position="25"/>
    </location>
</feature>
<dbReference type="InterPro" id="IPR006311">
    <property type="entry name" value="TAT_signal"/>
</dbReference>
<dbReference type="PANTHER" id="PTHR34142">
    <property type="entry name" value="ENDO-BETA-1,4-GLUCANASE A"/>
    <property type="match status" value="1"/>
</dbReference>
<name>A0A1I7PHY4_9BACT</name>
<dbReference type="Pfam" id="PF00150">
    <property type="entry name" value="Cellulase"/>
    <property type="match status" value="1"/>
</dbReference>
<dbReference type="InterPro" id="IPR001547">
    <property type="entry name" value="Glyco_hydro_5"/>
</dbReference>
<dbReference type="PROSITE" id="PS51257">
    <property type="entry name" value="PROKAR_LIPOPROTEIN"/>
    <property type="match status" value="1"/>
</dbReference>
<dbReference type="InterPro" id="IPR018087">
    <property type="entry name" value="Glyco_hydro_5_CS"/>
</dbReference>
<dbReference type="PROSITE" id="PS00659">
    <property type="entry name" value="GLYCOSYL_HYDROL_F5"/>
    <property type="match status" value="1"/>
</dbReference>
<evidence type="ECO:0000256" key="3">
    <source>
        <dbReference type="RuleBase" id="RU361153"/>
    </source>
</evidence>
<dbReference type="GO" id="GO:0008810">
    <property type="term" value="F:cellulase activity"/>
    <property type="evidence" value="ECO:0007669"/>
    <property type="project" value="UniProtKB-EC"/>
</dbReference>
<dbReference type="EMBL" id="CP016094">
    <property type="protein sequence ID" value="AOS43233.1"/>
    <property type="molecule type" value="Genomic_DNA"/>
</dbReference>
<evidence type="ECO:0000256" key="4">
    <source>
        <dbReference type="SAM" id="SignalP"/>
    </source>
</evidence>
<dbReference type="STRING" id="1838286.Verru16b_00276"/>
<accession>A0A1I7PHY4</accession>
<dbReference type="Gene3D" id="3.20.20.80">
    <property type="entry name" value="Glycosidases"/>
    <property type="match status" value="1"/>
</dbReference>
<keyword evidence="7" id="KW-1185">Reference proteome</keyword>
<dbReference type="SUPFAM" id="SSF51445">
    <property type="entry name" value="(Trans)glycosidases"/>
    <property type="match status" value="1"/>
</dbReference>
<comment type="similarity">
    <text evidence="3">Belongs to the glycosyl hydrolase 5 (cellulase A) family.</text>
</comment>
<gene>
    <name evidence="6" type="primary">celZ</name>
    <name evidence="6" type="ORF">Verru16b_00276</name>
</gene>
<organism evidence="6 7">
    <name type="scientific">Lacunisphaera limnophila</name>
    <dbReference type="NCBI Taxonomy" id="1838286"/>
    <lineage>
        <taxon>Bacteria</taxon>
        <taxon>Pseudomonadati</taxon>
        <taxon>Verrucomicrobiota</taxon>
        <taxon>Opitutia</taxon>
        <taxon>Opitutales</taxon>
        <taxon>Opitutaceae</taxon>
        <taxon>Lacunisphaera</taxon>
    </lineage>
</organism>
<dbReference type="Proteomes" id="UP000095228">
    <property type="component" value="Chromosome"/>
</dbReference>
<keyword evidence="2 3" id="KW-0326">Glycosidase</keyword>
<evidence type="ECO:0000256" key="2">
    <source>
        <dbReference type="ARBA" id="ARBA00023295"/>
    </source>
</evidence>
<feature type="domain" description="Glycoside hydrolase family 5" evidence="5">
    <location>
        <begin position="57"/>
        <end position="302"/>
    </location>
</feature>
<evidence type="ECO:0000313" key="6">
    <source>
        <dbReference type="EMBL" id="AOS43233.1"/>
    </source>
</evidence>
<feature type="chain" id="PRO_5009304137" evidence="4">
    <location>
        <begin position="26"/>
        <end position="341"/>
    </location>
</feature>
<evidence type="ECO:0000259" key="5">
    <source>
        <dbReference type="Pfam" id="PF00150"/>
    </source>
</evidence>
<sequence>MTKPRRSFLLAPLTAALLLAGCTSATPPPPPTPAAPAAAGVVSTHGRLQVAGNRIVGAHGRPVSLAGVSFGWSQWEAARFYNAGTVNWLKQDWNASIVRAALGLHQEPGSYLQAPAANRARVIAVADAAIAADLYVLIDWHDHHAHERTDLAVAFFTDMARRYGHQPHVIYEIYNEPLNTASWSRDVKPYAEKVIAAIRTIDPDNLIVVGTPAWAQDVDVAAADPIKDPNVAYTLHFYAGTHKAGLRAKARKALDLGAALFVTEWGTCNADGAGPVDEASVREWFDFMRENQLSHCNWGIYDKRETAAIIHPGATAQGGWKDADLTPSGRYARDLIRAWGK</sequence>
<dbReference type="OrthoDB" id="154460at2"/>
<dbReference type="PATRIC" id="fig|1838286.3.peg.278"/>
<evidence type="ECO:0000256" key="1">
    <source>
        <dbReference type="ARBA" id="ARBA00022801"/>
    </source>
</evidence>
<dbReference type="InterPro" id="IPR017853">
    <property type="entry name" value="GH"/>
</dbReference>